<accession>A0A7C4EVM6</accession>
<gene>
    <name evidence="2" type="ORF">ENV54_01115</name>
</gene>
<dbReference type="EMBL" id="DTGT01000033">
    <property type="protein sequence ID" value="HGH59877.1"/>
    <property type="molecule type" value="Genomic_DNA"/>
</dbReference>
<sequence>MSDFEDHPLYGLMHPRSVAFWGASNDPMAMGSVQLGELLAMGFQGPIYPIHPTQKQVLGLRAYARATDVEGPVDLAILVLPTRVVPEVLDDCGKKGIKFAIIVSAGFAETGSEGQTLQQQIVSIANHYGIRFLGPNCIGAVNPRHKLNTTFYPYEATPGFIGMASQSGSFVTQMFIHLAKFGLGFSQGLSVGNEAVTDITDCLEYLGKCPWTKVIGLYIEGIRRGRDFLRVAQEVSRRKPIVAYYVGGSASGRQAGLSHTGALAGRDEVYNAAFAQTGVIRATSMEELFDFCWVLGSQPLPKGNRVAVLTNSGGPGAAAADAAERSGLVLARFSETTREALRALLPHTASYANPVDMTFARNYSDYYETIPRILLEDEGVDSLFMYFLVPHKRVITSVLNAMTGGSGDPQAMAVEYMKTQARAVTSLAASYGKPLVGGSFYTRDELFIRELQDRGLPVLSSPERAVRALGALARYAAFRRDA</sequence>
<dbReference type="Pfam" id="PF19045">
    <property type="entry name" value="Ligase_CoA_2"/>
    <property type="match status" value="1"/>
</dbReference>
<dbReference type="GO" id="GO:0043758">
    <property type="term" value="F:acetate-CoA ligase (ADP-forming) activity"/>
    <property type="evidence" value="ECO:0007669"/>
    <property type="project" value="InterPro"/>
</dbReference>
<organism evidence="2">
    <name type="scientific">Desulfomonile tiedjei</name>
    <dbReference type="NCBI Taxonomy" id="2358"/>
    <lineage>
        <taxon>Bacteria</taxon>
        <taxon>Pseudomonadati</taxon>
        <taxon>Thermodesulfobacteriota</taxon>
        <taxon>Desulfomonilia</taxon>
        <taxon>Desulfomonilales</taxon>
        <taxon>Desulfomonilaceae</taxon>
        <taxon>Desulfomonile</taxon>
    </lineage>
</organism>
<reference evidence="2" key="1">
    <citation type="journal article" date="2020" name="mSystems">
        <title>Genome- and Community-Level Interaction Insights into Carbon Utilization and Element Cycling Functions of Hydrothermarchaeota in Hydrothermal Sediment.</title>
        <authorList>
            <person name="Zhou Z."/>
            <person name="Liu Y."/>
            <person name="Xu W."/>
            <person name="Pan J."/>
            <person name="Luo Z.H."/>
            <person name="Li M."/>
        </authorList>
    </citation>
    <scope>NUCLEOTIDE SEQUENCE [LARGE SCALE GENOMIC DNA]</scope>
    <source>
        <strain evidence="2">SpSt-769</strain>
    </source>
</reference>
<evidence type="ECO:0000259" key="1">
    <source>
        <dbReference type="SMART" id="SM00881"/>
    </source>
</evidence>
<dbReference type="AlphaFoldDB" id="A0A7C4EVM6"/>
<protein>
    <submittedName>
        <fullName evidence="2">CoA-binding protein</fullName>
    </submittedName>
</protein>
<dbReference type="InterPro" id="IPR016102">
    <property type="entry name" value="Succinyl-CoA_synth-like"/>
</dbReference>
<dbReference type="SUPFAM" id="SSF51735">
    <property type="entry name" value="NAD(P)-binding Rossmann-fold domains"/>
    <property type="match status" value="1"/>
</dbReference>
<dbReference type="InterPro" id="IPR003781">
    <property type="entry name" value="CoA-bd"/>
</dbReference>
<dbReference type="SMART" id="SM00881">
    <property type="entry name" value="CoA_binding"/>
    <property type="match status" value="1"/>
</dbReference>
<evidence type="ECO:0000313" key="2">
    <source>
        <dbReference type="EMBL" id="HGH59877.1"/>
    </source>
</evidence>
<dbReference type="InterPro" id="IPR032875">
    <property type="entry name" value="Succ_CoA_lig_flav_dom"/>
</dbReference>
<dbReference type="PANTHER" id="PTHR42793:SF1">
    <property type="entry name" value="PEPTIDYL-LYSINE N-ACETYLTRANSFERASE PATZ"/>
    <property type="match status" value="1"/>
</dbReference>
<dbReference type="PANTHER" id="PTHR42793">
    <property type="entry name" value="COA BINDING DOMAIN CONTAINING PROTEIN"/>
    <property type="match status" value="1"/>
</dbReference>
<comment type="caution">
    <text evidence="2">The sequence shown here is derived from an EMBL/GenBank/DDBJ whole genome shotgun (WGS) entry which is preliminary data.</text>
</comment>
<dbReference type="Pfam" id="PF13380">
    <property type="entry name" value="CoA_binding_2"/>
    <property type="match status" value="1"/>
</dbReference>
<dbReference type="Pfam" id="PF13607">
    <property type="entry name" value="Succ_CoA_lig"/>
    <property type="match status" value="1"/>
</dbReference>
<name>A0A7C4EVM6_9BACT</name>
<feature type="domain" description="CoA-binding" evidence="1">
    <location>
        <begin position="12"/>
        <end position="107"/>
    </location>
</feature>
<dbReference type="InterPro" id="IPR043938">
    <property type="entry name" value="Ligase_CoA_dom"/>
</dbReference>
<dbReference type="Gene3D" id="3.40.50.720">
    <property type="entry name" value="NAD(P)-binding Rossmann-like Domain"/>
    <property type="match status" value="1"/>
</dbReference>
<dbReference type="SUPFAM" id="SSF52210">
    <property type="entry name" value="Succinyl-CoA synthetase domains"/>
    <property type="match status" value="2"/>
</dbReference>
<dbReference type="InterPro" id="IPR036291">
    <property type="entry name" value="NAD(P)-bd_dom_sf"/>
</dbReference>
<dbReference type="Gene3D" id="3.40.50.261">
    <property type="entry name" value="Succinyl-CoA synthetase domains"/>
    <property type="match status" value="2"/>
</dbReference>
<proteinExistence type="predicted"/>